<dbReference type="InterPro" id="IPR009057">
    <property type="entry name" value="Homeodomain-like_sf"/>
</dbReference>
<feature type="domain" description="HTH araC/xylS-type" evidence="4">
    <location>
        <begin position="212"/>
        <end position="313"/>
    </location>
</feature>
<evidence type="ECO:0000313" key="5">
    <source>
        <dbReference type="EMBL" id="SFZ98313.1"/>
    </source>
</evidence>
<protein>
    <submittedName>
        <fullName evidence="5">Transcriptional Regulator, AraC family</fullName>
    </submittedName>
</protein>
<dbReference type="PROSITE" id="PS01124">
    <property type="entry name" value="HTH_ARAC_FAMILY_2"/>
    <property type="match status" value="1"/>
</dbReference>
<dbReference type="InterPro" id="IPR050204">
    <property type="entry name" value="AraC_XylS_family_regulators"/>
</dbReference>
<gene>
    <name evidence="5" type="ORF">MNB_SV-5-1826</name>
</gene>
<sequence length="313" mass="36722">MSSDLFPAGLIVETFKLNIEEIVEYFNAWNLKSKQMEKGFFSSNITAIHTPRIQFHDVSYSHGFLTQGTYPNDSIMLGYVQTDGKAIFQNRLLYSNELVISSNGDEIDYLSNTKSRIYTISIEKQFFEDTFFAFFNEDFEKHQVKGRFFIKPEELSAFLKSIKAWMTFIKHSHVLLLNESKYKILEVKIVEDIFSFIKIEHHERKKSEFQIKKARDILHANIDECFDAEMLTQKLGIGQRQLQRIFKESYGYSPKKYLLNLRINAVRKELIEADPESATISTIAMKYHFFDLNHFSKAYKALFCELPSQTLQR</sequence>
<evidence type="ECO:0000256" key="1">
    <source>
        <dbReference type="ARBA" id="ARBA00023015"/>
    </source>
</evidence>
<keyword evidence="1" id="KW-0805">Transcription regulation</keyword>
<name>A0A1W1EE75_9ZZZZ</name>
<dbReference type="PANTHER" id="PTHR46796">
    <property type="entry name" value="HTH-TYPE TRANSCRIPTIONAL ACTIVATOR RHAS-RELATED"/>
    <property type="match status" value="1"/>
</dbReference>
<dbReference type="InterPro" id="IPR018060">
    <property type="entry name" value="HTH_AraC"/>
</dbReference>
<dbReference type="PANTHER" id="PTHR46796:SF12">
    <property type="entry name" value="HTH-TYPE DNA-BINDING TRANSCRIPTIONAL ACTIVATOR EUTR"/>
    <property type="match status" value="1"/>
</dbReference>
<keyword evidence="2" id="KW-0238">DNA-binding</keyword>
<dbReference type="SMART" id="SM00342">
    <property type="entry name" value="HTH_ARAC"/>
    <property type="match status" value="1"/>
</dbReference>
<reference evidence="5" key="1">
    <citation type="submission" date="2016-10" db="EMBL/GenBank/DDBJ databases">
        <authorList>
            <person name="de Groot N.N."/>
        </authorList>
    </citation>
    <scope>NUCLEOTIDE SEQUENCE</scope>
</reference>
<evidence type="ECO:0000259" key="4">
    <source>
        <dbReference type="PROSITE" id="PS01124"/>
    </source>
</evidence>
<dbReference type="Gene3D" id="1.10.10.60">
    <property type="entry name" value="Homeodomain-like"/>
    <property type="match status" value="1"/>
</dbReference>
<dbReference type="AlphaFoldDB" id="A0A1W1EE75"/>
<proteinExistence type="predicted"/>
<dbReference type="SUPFAM" id="SSF46689">
    <property type="entry name" value="Homeodomain-like"/>
    <property type="match status" value="1"/>
</dbReference>
<dbReference type="Pfam" id="PF12833">
    <property type="entry name" value="HTH_18"/>
    <property type="match status" value="1"/>
</dbReference>
<evidence type="ECO:0000256" key="3">
    <source>
        <dbReference type="ARBA" id="ARBA00023163"/>
    </source>
</evidence>
<organism evidence="5">
    <name type="scientific">hydrothermal vent metagenome</name>
    <dbReference type="NCBI Taxonomy" id="652676"/>
    <lineage>
        <taxon>unclassified sequences</taxon>
        <taxon>metagenomes</taxon>
        <taxon>ecological metagenomes</taxon>
    </lineage>
</organism>
<dbReference type="GO" id="GO:0043565">
    <property type="term" value="F:sequence-specific DNA binding"/>
    <property type="evidence" value="ECO:0007669"/>
    <property type="project" value="InterPro"/>
</dbReference>
<dbReference type="EMBL" id="FPKX01000044">
    <property type="protein sequence ID" value="SFZ98313.1"/>
    <property type="molecule type" value="Genomic_DNA"/>
</dbReference>
<dbReference type="GO" id="GO:0003700">
    <property type="term" value="F:DNA-binding transcription factor activity"/>
    <property type="evidence" value="ECO:0007669"/>
    <property type="project" value="InterPro"/>
</dbReference>
<keyword evidence="3" id="KW-0804">Transcription</keyword>
<accession>A0A1W1EE75</accession>
<evidence type="ECO:0000256" key="2">
    <source>
        <dbReference type="ARBA" id="ARBA00023125"/>
    </source>
</evidence>